<reference evidence="1 2" key="1">
    <citation type="submission" date="2016-01" db="EMBL/GenBank/DDBJ databases">
        <title>Complete genome and mega plasmid sequence of Sphingomonas panacis DCY99 elicits systemic resistance in rice to Xanthomonas oryzae.</title>
        <authorList>
            <person name="Kim Y.J."/>
            <person name="Yang D.C."/>
            <person name="Sing P."/>
        </authorList>
    </citation>
    <scope>NUCLEOTIDE SEQUENCE [LARGE SCALE GENOMIC DNA]</scope>
    <source>
        <strain evidence="1 2">DCY99</strain>
    </source>
</reference>
<gene>
    <name evidence="1" type="ORF">AWL63_20590</name>
</gene>
<proteinExistence type="predicted"/>
<organism evidence="1 2">
    <name type="scientific">Sphingomonas panacis</name>
    <dbReference type="NCBI Taxonomy" id="1560345"/>
    <lineage>
        <taxon>Bacteria</taxon>
        <taxon>Pseudomonadati</taxon>
        <taxon>Pseudomonadota</taxon>
        <taxon>Alphaproteobacteria</taxon>
        <taxon>Sphingomonadales</taxon>
        <taxon>Sphingomonadaceae</taxon>
        <taxon>Sphingomonas</taxon>
    </lineage>
</organism>
<name>A0A1B3ZEY6_9SPHN</name>
<dbReference type="InterPro" id="IPR042184">
    <property type="entry name" value="YqeY/Aim41_N"/>
</dbReference>
<protein>
    <submittedName>
        <fullName evidence="1">Uncharacterized protein</fullName>
    </submittedName>
</protein>
<dbReference type="Gene3D" id="1.10.1510.10">
    <property type="entry name" value="Uncharacterised protein YqeY/AIM41 PF09424, N-terminal domain"/>
    <property type="match status" value="1"/>
</dbReference>
<keyword evidence="2" id="KW-1185">Reference proteome</keyword>
<dbReference type="EMBL" id="CP014168">
    <property type="protein sequence ID" value="AOH85996.1"/>
    <property type="molecule type" value="Genomic_DNA"/>
</dbReference>
<evidence type="ECO:0000313" key="1">
    <source>
        <dbReference type="EMBL" id="AOH85996.1"/>
    </source>
</evidence>
<evidence type="ECO:0000313" key="2">
    <source>
        <dbReference type="Proteomes" id="UP000094256"/>
    </source>
</evidence>
<dbReference type="KEGG" id="span:AWL63_20590"/>
<dbReference type="Proteomes" id="UP000094256">
    <property type="component" value="Chromosome"/>
</dbReference>
<dbReference type="STRING" id="1560345.AWL63_20590"/>
<dbReference type="AlphaFoldDB" id="A0A1B3ZEY6"/>
<accession>A0A1B3ZEY6</accession>
<sequence>MRDRRTAEVMVLRSLIAAVDDAQAVPVGKLHETYVLRAFGDPSVEVPRRDLGPEDLRQLLESERNARVVAAEEYRTAGHYSRADELIAAAEIVGRYLNGSNGF</sequence>